<proteinExistence type="predicted"/>
<dbReference type="CDD" id="cd19757">
    <property type="entry name" value="Bbox1"/>
    <property type="match status" value="1"/>
</dbReference>
<dbReference type="GO" id="GO:0043005">
    <property type="term" value="C:neuron projection"/>
    <property type="evidence" value="ECO:0007669"/>
    <property type="project" value="TreeGrafter"/>
</dbReference>
<dbReference type="PANTHER" id="PTHR12566:SF6">
    <property type="entry name" value="FOG-1 PROTEIN"/>
    <property type="match status" value="1"/>
</dbReference>
<dbReference type="Pfam" id="PF00076">
    <property type="entry name" value="RRM_1"/>
    <property type="match status" value="1"/>
</dbReference>
<dbReference type="GO" id="GO:0045202">
    <property type="term" value="C:synapse"/>
    <property type="evidence" value="ECO:0007669"/>
    <property type="project" value="TreeGrafter"/>
</dbReference>
<dbReference type="Proteomes" id="UP000095282">
    <property type="component" value="Unplaced"/>
</dbReference>
<dbReference type="Gene3D" id="3.30.70.330">
    <property type="match status" value="2"/>
</dbReference>
<dbReference type="AlphaFoldDB" id="A0A1I7UFG0"/>
<dbReference type="SUPFAM" id="SSF54928">
    <property type="entry name" value="RNA-binding domain, RBD"/>
    <property type="match status" value="1"/>
</dbReference>
<evidence type="ECO:0000259" key="3">
    <source>
        <dbReference type="PROSITE" id="PS50102"/>
    </source>
</evidence>
<dbReference type="GO" id="GO:0008135">
    <property type="term" value="F:translation factor activity, RNA binding"/>
    <property type="evidence" value="ECO:0007669"/>
    <property type="project" value="TreeGrafter"/>
</dbReference>
<dbReference type="GO" id="GO:0005634">
    <property type="term" value="C:nucleus"/>
    <property type="evidence" value="ECO:0007669"/>
    <property type="project" value="TreeGrafter"/>
</dbReference>
<dbReference type="GO" id="GO:0043022">
    <property type="term" value="F:ribosome binding"/>
    <property type="evidence" value="ECO:0007669"/>
    <property type="project" value="TreeGrafter"/>
</dbReference>
<dbReference type="InterPro" id="IPR038446">
    <property type="entry name" value="CEBP_ZZ_sf"/>
</dbReference>
<evidence type="ECO:0000313" key="4">
    <source>
        <dbReference type="Proteomes" id="UP000095282"/>
    </source>
</evidence>
<dbReference type="PROSITE" id="PS50102">
    <property type="entry name" value="RRM"/>
    <property type="match status" value="1"/>
</dbReference>
<dbReference type="Gene3D" id="4.10.640.40">
    <property type="entry name" value="Cytoplasmic polyadenylation element-binding protein, ZZ domain"/>
    <property type="match status" value="1"/>
</dbReference>
<dbReference type="InterPro" id="IPR012677">
    <property type="entry name" value="Nucleotide-bd_a/b_plait_sf"/>
</dbReference>
<protein>
    <submittedName>
        <fullName evidence="5">RRM domain-containing protein</fullName>
    </submittedName>
</protein>
<dbReference type="Pfam" id="PF16367">
    <property type="entry name" value="RRM_7"/>
    <property type="match status" value="1"/>
</dbReference>
<dbReference type="STRING" id="1561998.A0A1I7UFG0"/>
<name>A0A1I7UFG0_9PELO</name>
<dbReference type="WBParaSite" id="Csp11.Scaffold629.g8783.t1">
    <property type="protein sequence ID" value="Csp11.Scaffold629.g8783.t1"/>
    <property type="gene ID" value="Csp11.Scaffold629.g8783"/>
</dbReference>
<feature type="region of interest" description="Disordered" evidence="2">
    <location>
        <begin position="563"/>
        <end position="591"/>
    </location>
</feature>
<dbReference type="InterPro" id="IPR034819">
    <property type="entry name" value="CPEB"/>
</dbReference>
<dbReference type="PANTHER" id="PTHR12566">
    <property type="entry name" value="CYTOPLASMIC POLYADENYLATION ELEMENT BINDING PROTEIN CPEB"/>
    <property type="match status" value="1"/>
</dbReference>
<reference evidence="5" key="1">
    <citation type="submission" date="2016-11" db="UniProtKB">
        <authorList>
            <consortium name="WormBaseParasite"/>
        </authorList>
    </citation>
    <scope>IDENTIFICATION</scope>
</reference>
<dbReference type="eggNOG" id="KOG0129">
    <property type="taxonomic scope" value="Eukaryota"/>
</dbReference>
<accession>A0A1I7UFG0</accession>
<dbReference type="SMART" id="SM00360">
    <property type="entry name" value="RRM"/>
    <property type="match status" value="2"/>
</dbReference>
<dbReference type="GO" id="GO:0000900">
    <property type="term" value="F:mRNA regulatory element binding translation repressor activity"/>
    <property type="evidence" value="ECO:0007669"/>
    <property type="project" value="TreeGrafter"/>
</dbReference>
<keyword evidence="1" id="KW-0694">RNA-binding</keyword>
<dbReference type="InterPro" id="IPR035979">
    <property type="entry name" value="RBD_domain_sf"/>
</dbReference>
<feature type="domain" description="RRM" evidence="3">
    <location>
        <begin position="271"/>
        <end position="351"/>
    </location>
</feature>
<organism evidence="4 5">
    <name type="scientific">Caenorhabditis tropicalis</name>
    <dbReference type="NCBI Taxonomy" id="1561998"/>
    <lineage>
        <taxon>Eukaryota</taxon>
        <taxon>Metazoa</taxon>
        <taxon>Ecdysozoa</taxon>
        <taxon>Nematoda</taxon>
        <taxon>Chromadorea</taxon>
        <taxon>Rhabditida</taxon>
        <taxon>Rhabditina</taxon>
        <taxon>Rhabditomorpha</taxon>
        <taxon>Rhabditoidea</taxon>
        <taxon>Rhabditidae</taxon>
        <taxon>Peloderinae</taxon>
        <taxon>Caenorhabditis</taxon>
    </lineage>
</organism>
<evidence type="ECO:0000256" key="1">
    <source>
        <dbReference type="PROSITE-ProRule" id="PRU00176"/>
    </source>
</evidence>
<dbReference type="GO" id="GO:0003730">
    <property type="term" value="F:mRNA 3'-UTR binding"/>
    <property type="evidence" value="ECO:0007669"/>
    <property type="project" value="InterPro"/>
</dbReference>
<evidence type="ECO:0000313" key="5">
    <source>
        <dbReference type="WBParaSite" id="Csp11.Scaffold629.g8783.t1"/>
    </source>
</evidence>
<dbReference type="GO" id="GO:0005737">
    <property type="term" value="C:cytoplasm"/>
    <property type="evidence" value="ECO:0007669"/>
    <property type="project" value="TreeGrafter"/>
</dbReference>
<dbReference type="InterPro" id="IPR000504">
    <property type="entry name" value="RRM_dom"/>
</dbReference>
<keyword evidence="4" id="KW-1185">Reference proteome</keyword>
<evidence type="ECO:0000256" key="2">
    <source>
        <dbReference type="SAM" id="MobiDB-lite"/>
    </source>
</evidence>
<sequence>MFNRDEKKTCRCSHSNNNSYNWSPSELERLQYFLLKQQEQELYEYEQLASFENFLSPPATVSSSLSTSISCNSAPPYATGCSSPVVSDDFNPHFGSLDSFSQSNFNYHNIRNNSADNFHFRTQNSFYNERSTDYSADDVHKVVKYNRDATKRRFVSNKVFVGGISHSMNREIINHFFARYGAVFIDWPMKNKTHHSHSEKSTISSYSYLFLVYTNEQSVINLMRDCDQTQSGFFVSIPVCRDPIQIRPWFIQNAFYIAEKAKDAKIVDIHRTVFVGGLPRIVTAKEIAEIFSQFGKVLVVTIDIDQDYAYPKGAARVTFERDSAFRLALKTKILKFENIDSSKTTIEIKPYIMEDVGCDQCGGLWFNPFVDLYEQLSAASKQAFIRQQEKQKEKENQISSDFNMWTSYHPLLALNTNNKTSNHEPEGEDLLSKIDGMERNQFQQYVERFLPENRDETIMEKEVEAGARKFLKLTKSMGLDKPKTFNVDGVDYAVGPDLWDKFFPPPKYDLGSEPVQMEQDQKIQSFLRMKGAVVYSNKSVYCKEEPCRQYYCPSCSNKIHSGPDQHVLPPIGRPERRPRKDKNMYLVKPNT</sequence>
<dbReference type="GO" id="GO:2000766">
    <property type="term" value="P:negative regulation of cytoplasmic translation"/>
    <property type="evidence" value="ECO:0007669"/>
    <property type="project" value="TreeGrafter"/>
</dbReference>